<evidence type="ECO:0000256" key="9">
    <source>
        <dbReference type="PROSITE-ProRule" id="PRU10134"/>
    </source>
</evidence>
<dbReference type="PANTHER" id="PTHR11846">
    <property type="entry name" value="ADENYLOSUCCINATE SYNTHETASE"/>
    <property type="match status" value="1"/>
</dbReference>
<reference evidence="11 12" key="1">
    <citation type="journal article" date="2015" name="Genome Announc.">
        <title>Expanding the biotechnology potential of lactobacilli through comparative genomics of 213 strains and associated genera.</title>
        <authorList>
            <person name="Sun Z."/>
            <person name="Harris H.M."/>
            <person name="McCann A."/>
            <person name="Guo C."/>
            <person name="Argimon S."/>
            <person name="Zhang W."/>
            <person name="Yang X."/>
            <person name="Jeffery I.B."/>
            <person name="Cooney J.C."/>
            <person name="Kagawa T.F."/>
            <person name="Liu W."/>
            <person name="Song Y."/>
            <person name="Salvetti E."/>
            <person name="Wrobel A."/>
            <person name="Rasinkangas P."/>
            <person name="Parkhill J."/>
            <person name="Rea M.C."/>
            <person name="O'Sullivan O."/>
            <person name="Ritari J."/>
            <person name="Douillard F.P."/>
            <person name="Paul Ross R."/>
            <person name="Yang R."/>
            <person name="Briner A.E."/>
            <person name="Felis G.E."/>
            <person name="de Vos W.M."/>
            <person name="Barrangou R."/>
            <person name="Klaenhammer T.R."/>
            <person name="Caufield P.W."/>
            <person name="Cui Y."/>
            <person name="Zhang H."/>
            <person name="O'Toole P.W."/>
        </authorList>
    </citation>
    <scope>NUCLEOTIDE SEQUENCE [LARGE SCALE GENOMIC DNA]</scope>
    <source>
        <strain evidence="11 12">DSM 26202</strain>
    </source>
</reference>
<sequence length="436" mass="48098">MMTAVAIVGSQWGDEGKGKMTDYLSQAADVIVRYQGGNNAGHTIVFGGQTYKLHLIPSGIFFSDKLSVIGNGVVINPQAAIEELGYLKKRGIDVSGLRISSRAHVILPYHVLLDECQEQAKGDEKVGTTNKGIGPAYMDKAARVGIRMADLLEKETFATKLRQNLIEKNQLFEKIYDRDALKFDDIFEKYFEYGQELKQYVTDTSVVVNDALDRGEHVLFEGAQGVMLDVDHGTYPYVTSSNPIAGGVTTGVGIGPNRLDTIVGICKAYSTRVGDGPFPTELTDATGDYIRETGHEYGTVTKRPRRIGWFDSVAMRHAKRVSGLTYLSLNLLDVLTGIKTLKICTSYEINGKQIDYYPASLKELAACKPVYEKLPGWDEDITGITKFSDLPINAQKYLRRLSELVEVPLATVSVGPDRLQTLILIDPWGQKEAVTQ</sequence>
<comment type="subcellular location">
    <subcellularLocation>
        <location evidence="8">Cytoplasm</location>
    </subcellularLocation>
</comment>
<evidence type="ECO:0000256" key="10">
    <source>
        <dbReference type="RuleBase" id="RU000520"/>
    </source>
</evidence>
<feature type="binding site" evidence="8">
    <location>
        <begin position="331"/>
        <end position="333"/>
    </location>
    <ligand>
        <name>GTP</name>
        <dbReference type="ChEBI" id="CHEBI:37565"/>
    </ligand>
</feature>
<comment type="subunit">
    <text evidence="1 8">Homodimer.</text>
</comment>
<feature type="binding site" evidence="8">
    <location>
        <position position="143"/>
    </location>
    <ligand>
        <name>IMP</name>
        <dbReference type="ChEBI" id="CHEBI:58053"/>
        <note>ligand shared between dimeric partners</note>
    </ligand>
</feature>
<feature type="binding site" evidence="8">
    <location>
        <begin position="41"/>
        <end position="43"/>
    </location>
    <ligand>
        <name>GTP</name>
        <dbReference type="ChEBI" id="CHEBI:37565"/>
    </ligand>
</feature>
<feature type="binding site" description="in other chain" evidence="8">
    <location>
        <position position="129"/>
    </location>
    <ligand>
        <name>IMP</name>
        <dbReference type="ChEBI" id="CHEBI:58053"/>
        <note>ligand shared between dimeric partners</note>
    </ligand>
</feature>
<evidence type="ECO:0000256" key="4">
    <source>
        <dbReference type="ARBA" id="ARBA00022741"/>
    </source>
</evidence>
<dbReference type="InterPro" id="IPR018220">
    <property type="entry name" value="Adenylosuccin_syn_GTP-bd"/>
</dbReference>
<dbReference type="InterPro" id="IPR033128">
    <property type="entry name" value="Adenylosuccin_syn_Lys_AS"/>
</dbReference>
<feature type="active site" evidence="9">
    <location>
        <position position="140"/>
    </location>
</feature>
<dbReference type="Proteomes" id="UP000051884">
    <property type="component" value="Unassembled WGS sequence"/>
</dbReference>
<feature type="binding site" description="in other chain" evidence="8">
    <location>
        <begin position="14"/>
        <end position="17"/>
    </location>
    <ligand>
        <name>IMP</name>
        <dbReference type="ChEBI" id="CHEBI:58053"/>
        <note>ligand shared between dimeric partners</note>
    </ligand>
</feature>
<evidence type="ECO:0000256" key="7">
    <source>
        <dbReference type="ARBA" id="ARBA00023134"/>
    </source>
</evidence>
<feature type="binding site" evidence="8">
    <location>
        <begin position="413"/>
        <end position="415"/>
    </location>
    <ligand>
        <name>GTP</name>
        <dbReference type="ChEBI" id="CHEBI:37565"/>
    </ligand>
</feature>
<feature type="binding site" evidence="8">
    <location>
        <position position="14"/>
    </location>
    <ligand>
        <name>Mg(2+)</name>
        <dbReference type="ChEBI" id="CHEBI:18420"/>
    </ligand>
</feature>
<keyword evidence="12" id="KW-1185">Reference proteome</keyword>
<dbReference type="EMBL" id="JQCH01000005">
    <property type="protein sequence ID" value="KRO10427.1"/>
    <property type="molecule type" value="Genomic_DNA"/>
</dbReference>
<feature type="active site" description="Proton acceptor" evidence="8">
    <location>
        <position position="14"/>
    </location>
</feature>
<dbReference type="PANTHER" id="PTHR11846:SF0">
    <property type="entry name" value="ADENYLOSUCCINATE SYNTHETASE"/>
    <property type="match status" value="1"/>
</dbReference>
<evidence type="ECO:0000256" key="1">
    <source>
        <dbReference type="ARBA" id="ARBA00011738"/>
    </source>
</evidence>
<keyword evidence="3 8" id="KW-0479">Metal-binding</keyword>
<dbReference type="Pfam" id="PF00709">
    <property type="entry name" value="Adenylsucc_synt"/>
    <property type="match status" value="1"/>
</dbReference>
<protein>
    <recommendedName>
        <fullName evidence="8 10">Adenylosuccinate synthetase</fullName>
        <shortName evidence="8">AMPSase</shortName>
        <shortName evidence="8">AdSS</shortName>
        <ecNumber evidence="8 10">6.3.4.4</ecNumber>
    </recommendedName>
    <alternativeName>
        <fullName evidence="8">IMP--aspartate ligase</fullName>
    </alternativeName>
</protein>
<accession>A0ABR5Q8F0</accession>
<evidence type="ECO:0000313" key="12">
    <source>
        <dbReference type="Proteomes" id="UP000051884"/>
    </source>
</evidence>
<feature type="active site" description="Proton donor" evidence="8">
    <location>
        <position position="42"/>
    </location>
</feature>
<dbReference type="HAMAP" id="MF_00011">
    <property type="entry name" value="Adenylosucc_synth"/>
    <property type="match status" value="1"/>
</dbReference>
<organism evidence="11 12">
    <name type="scientific">Paucilactobacillus hokkaidonensis</name>
    <dbReference type="NCBI Taxonomy" id="1193095"/>
    <lineage>
        <taxon>Bacteria</taxon>
        <taxon>Bacillati</taxon>
        <taxon>Bacillota</taxon>
        <taxon>Bacilli</taxon>
        <taxon>Lactobacillales</taxon>
        <taxon>Lactobacillaceae</taxon>
        <taxon>Paucilactobacillus</taxon>
    </lineage>
</organism>
<keyword evidence="2 8" id="KW-0436">Ligase</keyword>
<dbReference type="NCBIfam" id="NF002223">
    <property type="entry name" value="PRK01117.1"/>
    <property type="match status" value="1"/>
</dbReference>
<feature type="binding site" evidence="8">
    <location>
        <begin position="13"/>
        <end position="19"/>
    </location>
    <ligand>
        <name>GTP</name>
        <dbReference type="ChEBI" id="CHEBI:37565"/>
    </ligand>
</feature>
<evidence type="ECO:0000256" key="2">
    <source>
        <dbReference type="ARBA" id="ARBA00022598"/>
    </source>
</evidence>
<dbReference type="InterPro" id="IPR042111">
    <property type="entry name" value="Adenylosuccinate_synth_dom3"/>
</dbReference>
<comment type="similarity">
    <text evidence="8 10">Belongs to the adenylosuccinate synthetase family.</text>
</comment>
<dbReference type="InterPro" id="IPR001114">
    <property type="entry name" value="Adenylosuccinate_synthetase"/>
</dbReference>
<feature type="binding site" description="in other chain" evidence="8">
    <location>
        <position position="224"/>
    </location>
    <ligand>
        <name>IMP</name>
        <dbReference type="ChEBI" id="CHEBI:58053"/>
        <note>ligand shared between dimeric partners</note>
    </ligand>
</feature>
<dbReference type="Gene3D" id="3.90.170.10">
    <property type="entry name" value="Adenylosuccinate Synthetase, subunit A, domain 3"/>
    <property type="match status" value="1"/>
</dbReference>
<feature type="binding site" description="in other chain" evidence="8">
    <location>
        <position position="303"/>
    </location>
    <ligand>
        <name>IMP</name>
        <dbReference type="ChEBI" id="CHEBI:58053"/>
        <note>ligand shared between dimeric partners</note>
    </ligand>
</feature>
<dbReference type="SMART" id="SM00788">
    <property type="entry name" value="Adenylsucc_synt"/>
    <property type="match status" value="1"/>
</dbReference>
<feature type="binding site" description="in other chain" evidence="8">
    <location>
        <begin position="39"/>
        <end position="42"/>
    </location>
    <ligand>
        <name>IMP</name>
        <dbReference type="ChEBI" id="CHEBI:58053"/>
        <note>ligand shared between dimeric partners</note>
    </ligand>
</feature>
<keyword evidence="4 8" id="KW-0547">Nucleotide-binding</keyword>
<dbReference type="PROSITE" id="PS00513">
    <property type="entry name" value="ADENYLOSUCCIN_SYN_2"/>
    <property type="match status" value="1"/>
</dbReference>
<keyword evidence="8" id="KW-0963">Cytoplasm</keyword>
<dbReference type="EC" id="6.3.4.4" evidence="8 10"/>
<gene>
    <name evidence="8" type="primary">purA</name>
    <name evidence="11" type="ORF">IV59_GL001823</name>
</gene>
<dbReference type="InterPro" id="IPR042109">
    <property type="entry name" value="Adenylosuccinate_synth_dom1"/>
</dbReference>
<comment type="caution">
    <text evidence="11">The sequence shown here is derived from an EMBL/GenBank/DDBJ whole genome shotgun (WGS) entry which is preliminary data.</text>
</comment>
<feature type="binding site" description="in other chain" evidence="8">
    <location>
        <position position="239"/>
    </location>
    <ligand>
        <name>IMP</name>
        <dbReference type="ChEBI" id="CHEBI:58053"/>
        <note>ligand shared between dimeric partners</note>
    </ligand>
</feature>
<comment type="catalytic activity">
    <reaction evidence="8 10">
        <text>IMP + L-aspartate + GTP = N(6)-(1,2-dicarboxyethyl)-AMP + GDP + phosphate + 2 H(+)</text>
        <dbReference type="Rhea" id="RHEA:15753"/>
        <dbReference type="ChEBI" id="CHEBI:15378"/>
        <dbReference type="ChEBI" id="CHEBI:29991"/>
        <dbReference type="ChEBI" id="CHEBI:37565"/>
        <dbReference type="ChEBI" id="CHEBI:43474"/>
        <dbReference type="ChEBI" id="CHEBI:57567"/>
        <dbReference type="ChEBI" id="CHEBI:58053"/>
        <dbReference type="ChEBI" id="CHEBI:58189"/>
        <dbReference type="EC" id="6.3.4.4"/>
    </reaction>
</comment>
<keyword evidence="6 8" id="KW-0460">Magnesium</keyword>
<evidence type="ECO:0000256" key="6">
    <source>
        <dbReference type="ARBA" id="ARBA00022842"/>
    </source>
</evidence>
<dbReference type="CDD" id="cd03108">
    <property type="entry name" value="AdSS"/>
    <property type="match status" value="1"/>
</dbReference>
<comment type="pathway">
    <text evidence="8 10">Purine metabolism; AMP biosynthesis via de novo pathway; AMP from IMP: step 1/2.</text>
</comment>
<feature type="binding site" evidence="8">
    <location>
        <position position="305"/>
    </location>
    <ligand>
        <name>GTP</name>
        <dbReference type="ChEBI" id="CHEBI:37565"/>
    </ligand>
</feature>
<comment type="function">
    <text evidence="8">Plays an important role in the de novo pathway of purine nucleotide biosynthesis. Catalyzes the first committed step in the biosynthesis of AMP from IMP.</text>
</comment>
<dbReference type="Gene3D" id="3.40.440.10">
    <property type="entry name" value="Adenylosuccinate Synthetase, subunit A, domain 1"/>
    <property type="match status" value="1"/>
</dbReference>
<evidence type="ECO:0000256" key="3">
    <source>
        <dbReference type="ARBA" id="ARBA00022723"/>
    </source>
</evidence>
<dbReference type="PROSITE" id="PS01266">
    <property type="entry name" value="ADENYLOSUCCIN_SYN_1"/>
    <property type="match status" value="1"/>
</dbReference>
<proteinExistence type="inferred from homology"/>
<dbReference type="Gene3D" id="1.10.300.10">
    <property type="entry name" value="Adenylosuccinate Synthetase, subunit A, domain 2"/>
    <property type="match status" value="1"/>
</dbReference>
<evidence type="ECO:0000256" key="5">
    <source>
        <dbReference type="ARBA" id="ARBA00022755"/>
    </source>
</evidence>
<evidence type="ECO:0000256" key="8">
    <source>
        <dbReference type="HAMAP-Rule" id="MF_00011"/>
    </source>
</evidence>
<name>A0ABR5Q8F0_9LACO</name>
<dbReference type="SUPFAM" id="SSF52540">
    <property type="entry name" value="P-loop containing nucleoside triphosphate hydrolases"/>
    <property type="match status" value="1"/>
</dbReference>
<evidence type="ECO:0000313" key="11">
    <source>
        <dbReference type="EMBL" id="KRO10427.1"/>
    </source>
</evidence>
<comment type="cofactor">
    <cofactor evidence="8">
        <name>Mg(2+)</name>
        <dbReference type="ChEBI" id="CHEBI:18420"/>
    </cofactor>
    <text evidence="8">Binds 1 Mg(2+) ion per subunit.</text>
</comment>
<feature type="binding site" evidence="8">
    <location>
        <position position="41"/>
    </location>
    <ligand>
        <name>Mg(2+)</name>
        <dbReference type="ChEBI" id="CHEBI:18420"/>
    </ligand>
</feature>
<dbReference type="InterPro" id="IPR042110">
    <property type="entry name" value="Adenylosuccinate_synth_dom2"/>
</dbReference>
<dbReference type="InterPro" id="IPR027417">
    <property type="entry name" value="P-loop_NTPase"/>
</dbReference>
<keyword evidence="7 8" id="KW-0342">GTP-binding</keyword>
<keyword evidence="5 8" id="KW-0658">Purine biosynthesis</keyword>
<dbReference type="NCBIfam" id="TIGR00184">
    <property type="entry name" value="purA"/>
    <property type="match status" value="1"/>
</dbReference>
<feature type="binding site" evidence="8">
    <location>
        <begin position="299"/>
        <end position="305"/>
    </location>
    <ligand>
        <name>substrate</name>
    </ligand>
</feature>